<dbReference type="InterPro" id="IPR036390">
    <property type="entry name" value="WH_DNA-bd_sf"/>
</dbReference>
<evidence type="ECO:0000313" key="3">
    <source>
        <dbReference type="Proteomes" id="UP000606490"/>
    </source>
</evidence>
<evidence type="ECO:0000313" key="2">
    <source>
        <dbReference type="EMBL" id="MBL6454252.1"/>
    </source>
</evidence>
<name>A0ABS1UZ29_9PROT</name>
<dbReference type="PANTHER" id="PTHR33164">
    <property type="entry name" value="TRANSCRIPTIONAL REGULATOR, MARR FAMILY"/>
    <property type="match status" value="1"/>
</dbReference>
<dbReference type="InterPro" id="IPR036388">
    <property type="entry name" value="WH-like_DNA-bd_sf"/>
</dbReference>
<dbReference type="PROSITE" id="PS50995">
    <property type="entry name" value="HTH_MARR_2"/>
    <property type="match status" value="1"/>
</dbReference>
<protein>
    <submittedName>
        <fullName evidence="2">MarR family transcriptional regulator</fullName>
    </submittedName>
</protein>
<dbReference type="Pfam" id="PF12802">
    <property type="entry name" value="MarR_2"/>
    <property type="match status" value="1"/>
</dbReference>
<feature type="domain" description="HTH marR-type" evidence="1">
    <location>
        <begin position="1"/>
        <end position="140"/>
    </location>
</feature>
<keyword evidence="3" id="KW-1185">Reference proteome</keyword>
<dbReference type="SUPFAM" id="SSF46785">
    <property type="entry name" value="Winged helix' DNA-binding domain"/>
    <property type="match status" value="1"/>
</dbReference>
<evidence type="ECO:0000259" key="1">
    <source>
        <dbReference type="PROSITE" id="PS50995"/>
    </source>
</evidence>
<dbReference type="EMBL" id="JAEUXJ010000001">
    <property type="protein sequence ID" value="MBL6454252.1"/>
    <property type="molecule type" value="Genomic_DNA"/>
</dbReference>
<proteinExistence type="predicted"/>
<dbReference type="InterPro" id="IPR000835">
    <property type="entry name" value="HTH_MarR-typ"/>
</dbReference>
<dbReference type="CDD" id="cd00090">
    <property type="entry name" value="HTH_ARSR"/>
    <property type="match status" value="1"/>
</dbReference>
<comment type="caution">
    <text evidence="2">The sequence shown here is derived from an EMBL/GenBank/DDBJ whole genome shotgun (WGS) entry which is preliminary data.</text>
</comment>
<dbReference type="SMART" id="SM00347">
    <property type="entry name" value="HTH_MARR"/>
    <property type="match status" value="1"/>
</dbReference>
<dbReference type="InterPro" id="IPR011991">
    <property type="entry name" value="ArsR-like_HTH"/>
</dbReference>
<dbReference type="InterPro" id="IPR039422">
    <property type="entry name" value="MarR/SlyA-like"/>
</dbReference>
<dbReference type="Gene3D" id="1.10.10.10">
    <property type="entry name" value="Winged helix-like DNA-binding domain superfamily/Winged helix DNA-binding domain"/>
    <property type="match status" value="1"/>
</dbReference>
<dbReference type="RefSeq" id="WP_202823969.1">
    <property type="nucleotide sequence ID" value="NZ_JAEUXJ010000001.1"/>
</dbReference>
<accession>A0ABS1UZ29</accession>
<dbReference type="Proteomes" id="UP000606490">
    <property type="component" value="Unassembled WGS sequence"/>
</dbReference>
<sequence length="141" mass="15802">MASLDLARLEGTTGFLLRLAQLRVYDEFHARLDAMGITPTRYSILGVIHDNPGCRPHEIADALRLKRPNLATLQAQLEREGLVARQEEEGRAVRLRLTSDGEQLFARLAHIVEGLDHGLTETLSEAERATLHALLRRLVHP</sequence>
<reference evidence="2 3" key="1">
    <citation type="submission" date="2021-01" db="EMBL/GenBank/DDBJ databases">
        <title>Belnapia mucosa sp. nov. and Belnapia arida sp. nov., isolated from the Tabernas Desert (Almeria, Spain).</title>
        <authorList>
            <person name="Molina-Menor E."/>
            <person name="Vidal-Verdu A."/>
            <person name="Calonge A."/>
            <person name="Satari L."/>
            <person name="Pereto Magraner J."/>
            <person name="Porcar Miralles M."/>
        </authorList>
    </citation>
    <scope>NUCLEOTIDE SEQUENCE [LARGE SCALE GENOMIC DNA]</scope>
    <source>
        <strain evidence="2 3">T6</strain>
    </source>
</reference>
<gene>
    <name evidence="2" type="ORF">JMJ55_02880</name>
</gene>
<dbReference type="PANTHER" id="PTHR33164:SF43">
    <property type="entry name" value="HTH-TYPE TRANSCRIPTIONAL REPRESSOR YETL"/>
    <property type="match status" value="1"/>
</dbReference>
<dbReference type="PRINTS" id="PR00598">
    <property type="entry name" value="HTHMARR"/>
</dbReference>
<organism evidence="2 3">
    <name type="scientific">Belnapia mucosa</name>
    <dbReference type="NCBI Taxonomy" id="2804532"/>
    <lineage>
        <taxon>Bacteria</taxon>
        <taxon>Pseudomonadati</taxon>
        <taxon>Pseudomonadota</taxon>
        <taxon>Alphaproteobacteria</taxon>
        <taxon>Acetobacterales</taxon>
        <taxon>Roseomonadaceae</taxon>
        <taxon>Belnapia</taxon>
    </lineage>
</organism>